<dbReference type="InterPro" id="IPR052216">
    <property type="entry name" value="CRISPR_Csm3_endoribonuclease"/>
</dbReference>
<dbReference type="Pfam" id="PF03787">
    <property type="entry name" value="RAMPs"/>
    <property type="match status" value="1"/>
</dbReference>
<gene>
    <name evidence="3" type="ordered locus">Mcup_1144</name>
</gene>
<dbReference type="EMBL" id="CP002656">
    <property type="protein sequence ID" value="AEB95249.1"/>
    <property type="molecule type" value="Genomic_DNA"/>
</dbReference>
<dbReference type="PATRIC" id="fig|1006006.8.peg.1138"/>
<accession>F4G351</accession>
<dbReference type="HOGENOM" id="CLU_084207_1_0_2"/>
<dbReference type="eggNOG" id="arCOG02658">
    <property type="taxonomic scope" value="Archaea"/>
</dbReference>
<evidence type="ECO:0000313" key="3">
    <source>
        <dbReference type="EMBL" id="AEB95249.1"/>
    </source>
</evidence>
<feature type="domain" description="CRISPR type III-associated protein" evidence="2">
    <location>
        <begin position="17"/>
        <end position="200"/>
    </location>
</feature>
<proteinExistence type="predicted"/>
<sequence>MRIGSGKASSSFMETSDNPIIRRNDKPYIPGSSLKGALRSLLEANVDNLFSEEKYKKVYTQQDIKKAEHNNDLQDLTSCPGPDKDGYFCIPCIIFGYIDVSARMYVFDAEVEGNFKIENYTSVAINRVFGGQNPGSLFTFDYISPGAKFKFKSLIYNVNLEKEDDDWRKQVRKGIVFVLRSLTEGIFIGGRKSVGAGFIKLEQPKIRSYKADKGEWVDMEFKEVINKG</sequence>
<evidence type="ECO:0000313" key="4">
    <source>
        <dbReference type="Proteomes" id="UP000007812"/>
    </source>
</evidence>
<reference evidence="3 4" key="1">
    <citation type="journal article" date="2011" name="J. Bacteriol.">
        <title>Complete genome sequence of Metallosphaera cuprina, a metal sulfide-oxidizing archaeon from a hot spring.</title>
        <authorList>
            <person name="Liu L.J."/>
            <person name="You X.Y."/>
            <person name="Zheng H."/>
            <person name="Wang S."/>
            <person name="Jiang C.Y."/>
            <person name="Liu S.J."/>
        </authorList>
    </citation>
    <scope>NUCLEOTIDE SEQUENCE [LARGE SCALE GENOMIC DNA]</scope>
    <source>
        <strain evidence="3 4">Ar-4</strain>
    </source>
</reference>
<dbReference type="PANTHER" id="PTHR35579">
    <property type="entry name" value="CRISPR SYSTEM CMS ENDORIBONUCLEASE CSM3"/>
    <property type="match status" value="1"/>
</dbReference>
<keyword evidence="1" id="KW-0051">Antiviral defense</keyword>
<dbReference type="PANTHER" id="PTHR35579:SF6">
    <property type="entry name" value="DUF324 DOMAIN-CONTAINING PROTEIN"/>
    <property type="match status" value="1"/>
</dbReference>
<protein>
    <submittedName>
        <fullName evidence="3">CRISPR-associated Csx7 family protein</fullName>
    </submittedName>
</protein>
<evidence type="ECO:0000256" key="1">
    <source>
        <dbReference type="ARBA" id="ARBA00023118"/>
    </source>
</evidence>
<dbReference type="InterPro" id="IPR013411">
    <property type="entry name" value="CRISPR-assoc_RAMP_Csx7"/>
</dbReference>
<keyword evidence="4" id="KW-1185">Reference proteome</keyword>
<name>F4G351_METCR</name>
<dbReference type="Proteomes" id="UP000007812">
    <property type="component" value="Chromosome"/>
</dbReference>
<dbReference type="NCBIfam" id="TIGR02581">
    <property type="entry name" value="cas_cyan_RAMP"/>
    <property type="match status" value="1"/>
</dbReference>
<organism evidence="3 4">
    <name type="scientific">Metallosphaera cuprina (strain Ar-4)</name>
    <dbReference type="NCBI Taxonomy" id="1006006"/>
    <lineage>
        <taxon>Archaea</taxon>
        <taxon>Thermoproteota</taxon>
        <taxon>Thermoprotei</taxon>
        <taxon>Sulfolobales</taxon>
        <taxon>Sulfolobaceae</taxon>
        <taxon>Metallosphaera</taxon>
    </lineage>
</organism>
<dbReference type="STRING" id="1006006.Mcup_1144"/>
<evidence type="ECO:0000259" key="2">
    <source>
        <dbReference type="Pfam" id="PF03787"/>
    </source>
</evidence>
<dbReference type="AlphaFoldDB" id="F4G351"/>
<dbReference type="KEGG" id="mcn:Mcup_1144"/>
<dbReference type="InterPro" id="IPR005537">
    <property type="entry name" value="RAMP_III_fam"/>
</dbReference>
<dbReference type="GO" id="GO:0051607">
    <property type="term" value="P:defense response to virus"/>
    <property type="evidence" value="ECO:0007669"/>
    <property type="project" value="UniProtKB-KW"/>
</dbReference>